<keyword evidence="8" id="KW-0472">Membrane</keyword>
<comment type="similarity">
    <text evidence="2">Belongs to the complex I LYR family.</text>
</comment>
<gene>
    <name evidence="9" type="ORF">Lalb_Chr19g0132981</name>
</gene>
<evidence type="ECO:0000313" key="9">
    <source>
        <dbReference type="EMBL" id="KAE9592794.1"/>
    </source>
</evidence>
<keyword evidence="4" id="KW-0679">Respiratory chain</keyword>
<evidence type="ECO:0000313" key="10">
    <source>
        <dbReference type="Proteomes" id="UP000447434"/>
    </source>
</evidence>
<dbReference type="PANTHER" id="PTHR12964">
    <property type="entry name" value="NADH-UBIQUINONE OXIDOREDUCTASE B14 SUBUNIT"/>
    <property type="match status" value="1"/>
</dbReference>
<proteinExistence type="inferred from homology"/>
<dbReference type="PANTHER" id="PTHR12964:SF0">
    <property type="entry name" value="NADH DEHYDROGENASE [UBIQUINONE] 1 ALPHA SUBCOMPLEX SUBUNIT 6"/>
    <property type="match status" value="1"/>
</dbReference>
<evidence type="ECO:0000256" key="8">
    <source>
        <dbReference type="ARBA" id="ARBA00023136"/>
    </source>
</evidence>
<sequence length="75" mass="8792">MVLSLSLIFVDIQVIDMLIFKGMGELRNVVEHSKQRHHIIGQYVVGRRVFEQEELGIKNQGTSTFLKNFYDTNYF</sequence>
<dbReference type="EMBL" id="WOCE01000019">
    <property type="protein sequence ID" value="KAE9592794.1"/>
    <property type="molecule type" value="Genomic_DNA"/>
</dbReference>
<dbReference type="AlphaFoldDB" id="A0A6A4NY41"/>
<comment type="subcellular location">
    <subcellularLocation>
        <location evidence="1">Mitochondrion inner membrane</location>
        <topology evidence="1">Peripheral membrane protein</topology>
        <orientation evidence="1">Matrix side</orientation>
    </subcellularLocation>
</comment>
<dbReference type="InterPro" id="IPR016488">
    <property type="entry name" value="NADH_Ub_cplx-1_asu_su-6"/>
</dbReference>
<keyword evidence="6" id="KW-0249">Electron transport</keyword>
<evidence type="ECO:0000256" key="7">
    <source>
        <dbReference type="ARBA" id="ARBA00023128"/>
    </source>
</evidence>
<evidence type="ECO:0000256" key="5">
    <source>
        <dbReference type="ARBA" id="ARBA00022792"/>
    </source>
</evidence>
<name>A0A6A4NY41_LUPAL</name>
<organism evidence="9 10">
    <name type="scientific">Lupinus albus</name>
    <name type="common">White lupine</name>
    <name type="synonym">Lupinus termis</name>
    <dbReference type="NCBI Taxonomy" id="3870"/>
    <lineage>
        <taxon>Eukaryota</taxon>
        <taxon>Viridiplantae</taxon>
        <taxon>Streptophyta</taxon>
        <taxon>Embryophyta</taxon>
        <taxon>Tracheophyta</taxon>
        <taxon>Spermatophyta</taxon>
        <taxon>Magnoliopsida</taxon>
        <taxon>eudicotyledons</taxon>
        <taxon>Gunneridae</taxon>
        <taxon>Pentapetalae</taxon>
        <taxon>rosids</taxon>
        <taxon>fabids</taxon>
        <taxon>Fabales</taxon>
        <taxon>Fabaceae</taxon>
        <taxon>Papilionoideae</taxon>
        <taxon>50 kb inversion clade</taxon>
        <taxon>genistoids sensu lato</taxon>
        <taxon>core genistoids</taxon>
        <taxon>Genisteae</taxon>
        <taxon>Lupinus</taxon>
    </lineage>
</organism>
<comment type="caution">
    <text evidence="9">The sequence shown here is derived from an EMBL/GenBank/DDBJ whole genome shotgun (WGS) entry which is preliminary data.</text>
</comment>
<dbReference type="GO" id="GO:0005743">
    <property type="term" value="C:mitochondrial inner membrane"/>
    <property type="evidence" value="ECO:0007669"/>
    <property type="project" value="UniProtKB-SubCell"/>
</dbReference>
<keyword evidence="5" id="KW-0999">Mitochondrion inner membrane</keyword>
<accession>A0A6A4NY41</accession>
<dbReference type="GO" id="GO:0006979">
    <property type="term" value="P:response to oxidative stress"/>
    <property type="evidence" value="ECO:0007669"/>
    <property type="project" value="TreeGrafter"/>
</dbReference>
<evidence type="ECO:0000256" key="3">
    <source>
        <dbReference type="ARBA" id="ARBA00022448"/>
    </source>
</evidence>
<protein>
    <submittedName>
        <fullName evidence="9">Putative NADH:ubiquinone reductase (H(+)-translocating)</fullName>
    </submittedName>
</protein>
<evidence type="ECO:0000256" key="1">
    <source>
        <dbReference type="ARBA" id="ARBA00004443"/>
    </source>
</evidence>
<reference evidence="10" key="1">
    <citation type="journal article" date="2020" name="Nat. Commun.">
        <title>Genome sequence of the cluster root forming white lupin.</title>
        <authorList>
            <person name="Hufnagel B."/>
            <person name="Marques A."/>
            <person name="Soriano A."/>
            <person name="Marques L."/>
            <person name="Divol F."/>
            <person name="Doumas P."/>
            <person name="Sallet E."/>
            <person name="Mancinotti D."/>
            <person name="Carrere S."/>
            <person name="Marande W."/>
            <person name="Arribat S."/>
            <person name="Keller J."/>
            <person name="Huneau C."/>
            <person name="Blein T."/>
            <person name="Aime D."/>
            <person name="Laguerre M."/>
            <person name="Taylor J."/>
            <person name="Schubert V."/>
            <person name="Nelson M."/>
            <person name="Geu-Flores F."/>
            <person name="Crespi M."/>
            <person name="Gallardo-Guerrero K."/>
            <person name="Delaux P.-M."/>
            <person name="Salse J."/>
            <person name="Berges H."/>
            <person name="Guyot R."/>
            <person name="Gouzy J."/>
            <person name="Peret B."/>
        </authorList>
    </citation>
    <scope>NUCLEOTIDE SEQUENCE [LARGE SCALE GENOMIC DNA]</scope>
    <source>
        <strain evidence="10">cv. Amiga</strain>
    </source>
</reference>
<evidence type="ECO:0000256" key="6">
    <source>
        <dbReference type="ARBA" id="ARBA00022982"/>
    </source>
</evidence>
<keyword evidence="3" id="KW-0813">Transport</keyword>
<dbReference type="Proteomes" id="UP000447434">
    <property type="component" value="Chromosome 19"/>
</dbReference>
<keyword evidence="7" id="KW-0496">Mitochondrion</keyword>
<dbReference type="OrthoDB" id="14535at2759"/>
<evidence type="ECO:0000256" key="4">
    <source>
        <dbReference type="ARBA" id="ARBA00022660"/>
    </source>
</evidence>
<evidence type="ECO:0000256" key="2">
    <source>
        <dbReference type="ARBA" id="ARBA00009508"/>
    </source>
</evidence>
<keyword evidence="9" id="KW-0830">Ubiquinone</keyword>
<keyword evidence="10" id="KW-1185">Reference proteome</keyword>